<dbReference type="InterPro" id="IPR040884">
    <property type="entry name" value="SLATT_1"/>
</dbReference>
<evidence type="ECO:0000313" key="6">
    <source>
        <dbReference type="Proteomes" id="UP001190700"/>
    </source>
</evidence>
<dbReference type="PANTHER" id="PTHR13800:SF12">
    <property type="entry name" value="TRANSIENT RECEPTOR POTENTIAL CATION CHANNEL SUBFAMILY M MEMBER-LIKE 2"/>
    <property type="match status" value="1"/>
</dbReference>
<sequence length="1291" mass="140462">MLVEVESDDETNFLSERTAAGGEELAIAPAEPPFDSQPTANAVTPAPPTASAHLASKVAIPAAAAQTAAQSTDQTNASTPPDKTTDQPVATQPTMQPAIQPSSQPATEPNTQPSSQPATEPNTQPAAQPASQPTAQPAAESIAQPAAQPAIQPAISLLPSPPPSLLPSLPRTPPYPSQPAAEPAQGPLHSPPLFSLPSLPRALHSPLFSLPLSLPKALHSPQQPAAELCPRPSQQPPVQPGDSLPRPANSPLPLSSSCRVTKAPQQPPMFSLLPSLPRAPSTIPVQPAAEPAQGPLHSHPCPACCRACPGPFHSPPVQPAAQPAQGPTATPAEPAAQPAQDLSTVSSTQPTAEPAQDSSTTVPTQPLALEIRTPSATRTDLAETDFAQPPAGSPSAFHPGSRNAAQAPSGLPLSMHMQTTAQGVQAHEDRTQIEAEELLQAIGLGNNAEDEETLAVVDLEFSSDDVADLGTSPFGGPHEREDSAQPTPAGTRSMRSMDEAVQARVLDPEEEGSFLGDDPDWKSLDADDLYDDMPSPGKPGTHNMSLQAEETDDGLEFPQREDVEFGEIIFKNHHTAKYIIPPKDCSHEELLQTLMDLWELSLPKLAISVTGSDLDTQDWLPPDTPEEKLQLLYSRTKQFFNRGLARAAVNTSSWILTSGIRKGLVNLVGQGVAERGYRSTCIGMLALGTVHGYERLRDKHSLSERVRMPRLPLNNKTEVELEPNHSHFILFPAYKYNAEVVKFRFDFEQALSNYVPKVCLLANGGHYSKMYVLEYVRHGQPIIVCKGTGADADAICKHWEAKQEQQKQEMNNRKDVTKELIVEDLTNIDVNEAAGGKAPQVQSPMYDRSGSPGQVKGIVAATGLKEYSGAMKDSVMTELINDGHFHLFDMIEAKVDEIDDIIMKCISTTTEVEDTEMDVIQLAAAWKLYHLFHHNANMQRWVTYSLTNLLLLLNLSAALVVLIKTQLLIEDRITDNDKTGTAFYYIIICIPIITGMVQAMINHFSPKSKWLMLRVCSERVKAEIFKYRMHVAEYSGLRSQNKNTKTETRHVILAQQLEAISQQVYTSEVAVGALHKPDPKSVRGYMVKMKEKTFSGGVDGSPGDDGLSRMHAEDYLRFRINDEIDYYTSKIPTLEHSVNTLQVAMYFLSAAGAILGTMGHVWQLWVSITVVLTSALSTIYEGRQLHAKLEKSNRALCTLVNIKNWWKSLSLIGQASPMNIRQLVTDTEELVEEELSTFIKLAREGANKEDSEDSKEEEGNTDQQKSTSKKEDTKASEKTNSAPQGSSEPTK</sequence>
<dbReference type="EMBL" id="LGRX02033229">
    <property type="protein sequence ID" value="KAK3242144.1"/>
    <property type="molecule type" value="Genomic_DNA"/>
</dbReference>
<feature type="compositionally biased region" description="Acidic residues" evidence="1">
    <location>
        <begin position="1"/>
        <end position="11"/>
    </location>
</feature>
<feature type="transmembrane region" description="Helical" evidence="2">
    <location>
        <begin position="983"/>
        <end position="1004"/>
    </location>
</feature>
<dbReference type="Pfam" id="PF18139">
    <property type="entry name" value="LSDAT_euk"/>
    <property type="match status" value="1"/>
</dbReference>
<gene>
    <name evidence="5" type="ORF">CYMTET_48144</name>
</gene>
<feature type="compositionally biased region" description="Polar residues" evidence="1">
    <location>
        <begin position="1278"/>
        <end position="1291"/>
    </location>
</feature>
<dbReference type="Proteomes" id="UP001190700">
    <property type="component" value="Unassembled WGS sequence"/>
</dbReference>
<accession>A0AAE0BU49</accession>
<evidence type="ECO:0000256" key="2">
    <source>
        <dbReference type="SAM" id="Phobius"/>
    </source>
</evidence>
<evidence type="ECO:0008006" key="7">
    <source>
        <dbReference type="Google" id="ProtNLM"/>
    </source>
</evidence>
<dbReference type="Pfam" id="PF18181">
    <property type="entry name" value="SLATT_1"/>
    <property type="match status" value="1"/>
</dbReference>
<keyword evidence="6" id="KW-1185">Reference proteome</keyword>
<feature type="domain" description="SMODS and SLOG-associating 2TM effector" evidence="4">
    <location>
        <begin position="1115"/>
        <end position="1234"/>
    </location>
</feature>
<feature type="compositionally biased region" description="Polar residues" evidence="1">
    <location>
        <begin position="484"/>
        <end position="494"/>
    </location>
</feature>
<evidence type="ECO:0000313" key="5">
    <source>
        <dbReference type="EMBL" id="KAK3242144.1"/>
    </source>
</evidence>
<dbReference type="InterPro" id="IPR050927">
    <property type="entry name" value="TRPM"/>
</dbReference>
<protein>
    <recommendedName>
        <fullName evidence="7">SMODS and SLOG-associating 2TM effector domain-containing protein</fullName>
    </recommendedName>
</protein>
<organism evidence="5 6">
    <name type="scientific">Cymbomonas tetramitiformis</name>
    <dbReference type="NCBI Taxonomy" id="36881"/>
    <lineage>
        <taxon>Eukaryota</taxon>
        <taxon>Viridiplantae</taxon>
        <taxon>Chlorophyta</taxon>
        <taxon>Pyramimonadophyceae</taxon>
        <taxon>Pyramimonadales</taxon>
        <taxon>Pyramimonadaceae</taxon>
        <taxon>Cymbomonas</taxon>
    </lineage>
</organism>
<comment type="caution">
    <text evidence="5">The sequence shown here is derived from an EMBL/GenBank/DDBJ whole genome shotgun (WGS) entry which is preliminary data.</text>
</comment>
<dbReference type="GO" id="GO:0005886">
    <property type="term" value="C:plasma membrane"/>
    <property type="evidence" value="ECO:0007669"/>
    <property type="project" value="TreeGrafter"/>
</dbReference>
<keyword evidence="2" id="KW-0472">Membrane</keyword>
<feature type="compositionally biased region" description="Low complexity" evidence="1">
    <location>
        <begin position="187"/>
        <end position="200"/>
    </location>
</feature>
<dbReference type="InterPro" id="IPR041491">
    <property type="entry name" value="TRPM_SLOG"/>
</dbReference>
<feature type="compositionally biased region" description="Low complexity" evidence="1">
    <location>
        <begin position="123"/>
        <end position="158"/>
    </location>
</feature>
<keyword evidence="2" id="KW-0812">Transmembrane</keyword>
<feature type="compositionally biased region" description="Pro residues" evidence="1">
    <location>
        <begin position="159"/>
        <end position="177"/>
    </location>
</feature>
<name>A0AAE0BU49_9CHLO</name>
<feature type="compositionally biased region" description="Acidic residues" evidence="1">
    <location>
        <begin position="1250"/>
        <end position="1260"/>
    </location>
</feature>
<feature type="region of interest" description="Disordered" evidence="1">
    <location>
        <begin position="316"/>
        <end position="410"/>
    </location>
</feature>
<proteinExistence type="predicted"/>
<feature type="region of interest" description="Disordered" evidence="1">
    <location>
        <begin position="218"/>
        <end position="296"/>
    </location>
</feature>
<feature type="compositionally biased region" description="Low complexity" evidence="1">
    <location>
        <begin position="319"/>
        <end position="340"/>
    </location>
</feature>
<feature type="compositionally biased region" description="Polar residues" evidence="1">
    <location>
        <begin position="86"/>
        <end position="122"/>
    </location>
</feature>
<feature type="domain" description="TRPM SLOG" evidence="3">
    <location>
        <begin position="576"/>
        <end position="817"/>
    </location>
</feature>
<feature type="compositionally biased region" description="Low complexity" evidence="1">
    <location>
        <begin position="62"/>
        <end position="79"/>
    </location>
</feature>
<evidence type="ECO:0000259" key="3">
    <source>
        <dbReference type="Pfam" id="PF18139"/>
    </source>
</evidence>
<reference evidence="5 6" key="1">
    <citation type="journal article" date="2015" name="Genome Biol. Evol.">
        <title>Comparative Genomics of a Bacterivorous Green Alga Reveals Evolutionary Causalities and Consequences of Phago-Mixotrophic Mode of Nutrition.</title>
        <authorList>
            <person name="Burns J.A."/>
            <person name="Paasch A."/>
            <person name="Narechania A."/>
            <person name="Kim E."/>
        </authorList>
    </citation>
    <scope>NUCLEOTIDE SEQUENCE [LARGE SCALE GENOMIC DNA]</scope>
    <source>
        <strain evidence="5 6">PLY_AMNH</strain>
    </source>
</reference>
<dbReference type="PANTHER" id="PTHR13800">
    <property type="entry name" value="TRANSIENT RECEPTOR POTENTIAL CATION CHANNEL, SUBFAMILY M, MEMBER 6"/>
    <property type="match status" value="1"/>
</dbReference>
<feature type="region of interest" description="Disordered" evidence="1">
    <location>
        <begin position="1242"/>
        <end position="1291"/>
    </location>
</feature>
<feature type="transmembrane region" description="Helical" evidence="2">
    <location>
        <begin position="941"/>
        <end position="963"/>
    </location>
</feature>
<feature type="region of interest" description="Disordered" evidence="1">
    <location>
        <begin position="1"/>
        <end position="200"/>
    </location>
</feature>
<evidence type="ECO:0000256" key="1">
    <source>
        <dbReference type="SAM" id="MobiDB-lite"/>
    </source>
</evidence>
<feature type="region of interest" description="Disordered" evidence="1">
    <location>
        <begin position="467"/>
        <end position="500"/>
    </location>
</feature>
<dbReference type="NCBIfam" id="NF033634">
    <property type="entry name" value="SLATT_1"/>
    <property type="match status" value="1"/>
</dbReference>
<keyword evidence="2" id="KW-1133">Transmembrane helix</keyword>
<dbReference type="GO" id="GO:0099604">
    <property type="term" value="F:ligand-gated calcium channel activity"/>
    <property type="evidence" value="ECO:0007669"/>
    <property type="project" value="TreeGrafter"/>
</dbReference>
<feature type="compositionally biased region" description="Polar residues" evidence="1">
    <location>
        <begin position="341"/>
        <end position="364"/>
    </location>
</feature>
<feature type="compositionally biased region" description="Basic and acidic residues" evidence="1">
    <location>
        <begin position="1268"/>
        <end position="1277"/>
    </location>
</feature>
<evidence type="ECO:0000259" key="4">
    <source>
        <dbReference type="Pfam" id="PF18181"/>
    </source>
</evidence>